<evidence type="ECO:0000313" key="9">
    <source>
        <dbReference type="EMBL" id="QDU57419.1"/>
    </source>
</evidence>
<dbReference type="NCBIfam" id="TIGR00431">
    <property type="entry name" value="TruB"/>
    <property type="match status" value="1"/>
</dbReference>
<dbReference type="AlphaFoldDB" id="A0A518ARQ9"/>
<dbReference type="InterPro" id="IPR015225">
    <property type="entry name" value="tRNA_psdUridine_synth_fam2_C"/>
</dbReference>
<dbReference type="OrthoDB" id="9802309at2"/>
<dbReference type="InterPro" id="IPR020103">
    <property type="entry name" value="PsdUridine_synth_cat_dom_sf"/>
</dbReference>
<sequence>MFGIINVNKPAGWTSRDVVNRVQRLVRPAKAGHAGTLDPLATGVLLVCVGPATRLIDHLQQMPKRYVGTFRMGVTSPSDDTELELTPVPNAAVPELADIEAKLPEFTGDILQRPPAYSAIKIKGRKAYDLAREGKAVDLAPRPVTIYSVRVVRYEHPELVLDIECGSGTYIRSLGRDLAEALGTGAVMSALERTAIGEFQVAESCTPDEIKEQGPEPFLQSAVGAVAKLPRIELTPADVETIHHGRSIHRDGSEHPEWAAIDPNGQLVALLVPRGNGALGPRMVFKPKR</sequence>
<dbReference type="Pfam" id="PF09142">
    <property type="entry name" value="TruB_C"/>
    <property type="match status" value="1"/>
</dbReference>
<dbReference type="EC" id="5.4.99.25" evidence="5"/>
<reference evidence="9 10" key="1">
    <citation type="submission" date="2019-02" db="EMBL/GenBank/DDBJ databases">
        <title>Deep-cultivation of Planctomycetes and their phenomic and genomic characterization uncovers novel biology.</title>
        <authorList>
            <person name="Wiegand S."/>
            <person name="Jogler M."/>
            <person name="Boedeker C."/>
            <person name="Pinto D."/>
            <person name="Vollmers J."/>
            <person name="Rivas-Marin E."/>
            <person name="Kohn T."/>
            <person name="Peeters S.H."/>
            <person name="Heuer A."/>
            <person name="Rast P."/>
            <person name="Oberbeckmann S."/>
            <person name="Bunk B."/>
            <person name="Jeske O."/>
            <person name="Meyerdierks A."/>
            <person name="Storesund J.E."/>
            <person name="Kallscheuer N."/>
            <person name="Luecker S."/>
            <person name="Lage O.M."/>
            <person name="Pohl T."/>
            <person name="Merkel B.J."/>
            <person name="Hornburger P."/>
            <person name="Mueller R.-W."/>
            <person name="Bruemmer F."/>
            <person name="Labrenz M."/>
            <person name="Spormann A.M."/>
            <person name="Op den Camp H."/>
            <person name="Overmann J."/>
            <person name="Amann R."/>
            <person name="Jetten M.S.M."/>
            <person name="Mascher T."/>
            <person name="Medema M.H."/>
            <person name="Devos D.P."/>
            <person name="Kaster A.-K."/>
            <person name="Ovreas L."/>
            <person name="Rohde M."/>
            <person name="Galperin M.Y."/>
            <person name="Jogler C."/>
        </authorList>
    </citation>
    <scope>NUCLEOTIDE SEQUENCE [LARGE SCALE GENOMIC DNA]</scope>
    <source>
        <strain evidence="9 10">Pan181</strain>
    </source>
</reference>
<gene>
    <name evidence="5 9" type="primary">truB</name>
    <name evidence="9" type="ORF">Pan181_36350</name>
</gene>
<name>A0A518ARQ9_9BACT</name>
<evidence type="ECO:0000259" key="7">
    <source>
        <dbReference type="Pfam" id="PF09142"/>
    </source>
</evidence>
<evidence type="ECO:0000256" key="2">
    <source>
        <dbReference type="ARBA" id="ARBA00005642"/>
    </source>
</evidence>
<evidence type="ECO:0000256" key="3">
    <source>
        <dbReference type="ARBA" id="ARBA00022694"/>
    </source>
</evidence>
<evidence type="ECO:0000313" key="10">
    <source>
        <dbReference type="Proteomes" id="UP000315750"/>
    </source>
</evidence>
<comment type="similarity">
    <text evidence="2 5">Belongs to the pseudouridine synthase TruB family. Type 1 subfamily.</text>
</comment>
<keyword evidence="4 5" id="KW-0413">Isomerase</keyword>
<keyword evidence="3 5" id="KW-0819">tRNA processing</keyword>
<comment type="catalytic activity">
    <reaction evidence="1 5">
        <text>uridine(55) in tRNA = pseudouridine(55) in tRNA</text>
        <dbReference type="Rhea" id="RHEA:42532"/>
        <dbReference type="Rhea" id="RHEA-COMP:10101"/>
        <dbReference type="Rhea" id="RHEA-COMP:10102"/>
        <dbReference type="ChEBI" id="CHEBI:65314"/>
        <dbReference type="ChEBI" id="CHEBI:65315"/>
        <dbReference type="EC" id="5.4.99.25"/>
    </reaction>
</comment>
<dbReference type="Pfam" id="PF01509">
    <property type="entry name" value="TruB_N"/>
    <property type="match status" value="1"/>
</dbReference>
<dbReference type="HAMAP" id="MF_01080">
    <property type="entry name" value="TruB_bact"/>
    <property type="match status" value="1"/>
</dbReference>
<feature type="active site" description="Nucleophile" evidence="5">
    <location>
        <position position="38"/>
    </location>
</feature>
<dbReference type="Proteomes" id="UP000315750">
    <property type="component" value="Chromosome"/>
</dbReference>
<dbReference type="Gene3D" id="3.30.2350.10">
    <property type="entry name" value="Pseudouridine synthase"/>
    <property type="match status" value="1"/>
</dbReference>
<dbReference type="GO" id="GO:0003723">
    <property type="term" value="F:RNA binding"/>
    <property type="evidence" value="ECO:0007669"/>
    <property type="project" value="InterPro"/>
</dbReference>
<dbReference type="EMBL" id="CP036278">
    <property type="protein sequence ID" value="QDU57419.1"/>
    <property type="molecule type" value="Genomic_DNA"/>
</dbReference>
<dbReference type="InterPro" id="IPR002501">
    <property type="entry name" value="PsdUridine_synth_N"/>
</dbReference>
<evidence type="ECO:0000256" key="5">
    <source>
        <dbReference type="HAMAP-Rule" id="MF_01080"/>
    </source>
</evidence>
<evidence type="ECO:0000259" key="6">
    <source>
        <dbReference type="Pfam" id="PF01509"/>
    </source>
</evidence>
<evidence type="ECO:0000259" key="8">
    <source>
        <dbReference type="Pfam" id="PF16198"/>
    </source>
</evidence>
<dbReference type="InterPro" id="IPR036974">
    <property type="entry name" value="PUA_sf"/>
</dbReference>
<dbReference type="Gene3D" id="2.30.130.10">
    <property type="entry name" value="PUA domain"/>
    <property type="match status" value="1"/>
</dbReference>
<dbReference type="RefSeq" id="WP_145248576.1">
    <property type="nucleotide sequence ID" value="NZ_CP036278.1"/>
</dbReference>
<keyword evidence="10" id="KW-1185">Reference proteome</keyword>
<feature type="domain" description="Pseudouridine synthase II N-terminal" evidence="6">
    <location>
        <begin position="24"/>
        <end position="171"/>
    </location>
</feature>
<dbReference type="GO" id="GO:1990481">
    <property type="term" value="P:mRNA pseudouridine synthesis"/>
    <property type="evidence" value="ECO:0007669"/>
    <property type="project" value="TreeGrafter"/>
</dbReference>
<dbReference type="GO" id="GO:0160148">
    <property type="term" value="F:tRNA pseudouridine(55) synthase activity"/>
    <property type="evidence" value="ECO:0007669"/>
    <property type="project" value="UniProtKB-EC"/>
</dbReference>
<dbReference type="GO" id="GO:0031119">
    <property type="term" value="P:tRNA pseudouridine synthesis"/>
    <property type="evidence" value="ECO:0007669"/>
    <property type="project" value="UniProtKB-UniRule"/>
</dbReference>
<dbReference type="KEGG" id="amuc:Pan181_36350"/>
<dbReference type="SUPFAM" id="SSF55120">
    <property type="entry name" value="Pseudouridine synthase"/>
    <property type="match status" value="1"/>
</dbReference>
<feature type="domain" description="tRNA pseudouridylate synthase B C-terminal" evidence="8">
    <location>
        <begin position="172"/>
        <end position="212"/>
    </location>
</feature>
<dbReference type="InterPro" id="IPR014780">
    <property type="entry name" value="tRNA_psdUridine_synth_TruB"/>
</dbReference>
<evidence type="ECO:0000256" key="4">
    <source>
        <dbReference type="ARBA" id="ARBA00023235"/>
    </source>
</evidence>
<dbReference type="Pfam" id="PF16198">
    <property type="entry name" value="TruB_C_2"/>
    <property type="match status" value="1"/>
</dbReference>
<dbReference type="InterPro" id="IPR032819">
    <property type="entry name" value="TruB_C"/>
</dbReference>
<dbReference type="PANTHER" id="PTHR13767:SF2">
    <property type="entry name" value="PSEUDOURIDYLATE SYNTHASE TRUB1"/>
    <property type="match status" value="1"/>
</dbReference>
<accession>A0A518ARQ9</accession>
<dbReference type="CDD" id="cd02573">
    <property type="entry name" value="PseudoU_synth_EcTruB"/>
    <property type="match status" value="1"/>
</dbReference>
<organism evidence="9 10">
    <name type="scientific">Aeoliella mucimassa</name>
    <dbReference type="NCBI Taxonomy" id="2527972"/>
    <lineage>
        <taxon>Bacteria</taxon>
        <taxon>Pseudomonadati</taxon>
        <taxon>Planctomycetota</taxon>
        <taxon>Planctomycetia</taxon>
        <taxon>Pirellulales</taxon>
        <taxon>Lacipirellulaceae</taxon>
        <taxon>Aeoliella</taxon>
    </lineage>
</organism>
<feature type="domain" description="tRNA pseudouridine synthase II TruB subfamily 2 C-terminal" evidence="7">
    <location>
        <begin position="230"/>
        <end position="278"/>
    </location>
</feature>
<evidence type="ECO:0000256" key="1">
    <source>
        <dbReference type="ARBA" id="ARBA00000385"/>
    </source>
</evidence>
<dbReference type="PANTHER" id="PTHR13767">
    <property type="entry name" value="TRNA-PSEUDOURIDINE SYNTHASE"/>
    <property type="match status" value="1"/>
</dbReference>
<comment type="function">
    <text evidence="5">Responsible for synthesis of pseudouridine from uracil-55 in the psi GC loop of transfer RNAs.</text>
</comment>
<proteinExistence type="inferred from homology"/>
<protein>
    <recommendedName>
        <fullName evidence="5">tRNA pseudouridine synthase B</fullName>
        <ecNumber evidence="5">5.4.99.25</ecNumber>
    </recommendedName>
    <alternativeName>
        <fullName evidence="5">tRNA pseudouridine(55) synthase</fullName>
        <shortName evidence="5">Psi55 synthase</shortName>
    </alternativeName>
    <alternativeName>
        <fullName evidence="5">tRNA pseudouridylate synthase</fullName>
    </alternativeName>
    <alternativeName>
        <fullName evidence="5">tRNA-uridine isomerase</fullName>
    </alternativeName>
</protein>